<evidence type="ECO:0000313" key="2">
    <source>
        <dbReference type="EMBL" id="KAL3777769.1"/>
    </source>
</evidence>
<keyword evidence="3" id="KW-1185">Reference proteome</keyword>
<sequence>MRFHSGAFAIVLASSASAFHVPSSRTFTRRQQPTVIDTRLHFAPDPPTSEIPPGLPPWKELYPNIPWGGPERLREFVILQRQQRKTSNIKNHKLAKLAGVAAVPLSYIVGAAITPTRYLAAKALAGAVAAVTAGTVGKSAVEEDVRMRCPPAIAQLILDSGVDGVSPSSIDDLQSEYGVEDSDFQEMKIDIFSEYFLGMAQNPTVKTSELKELSSLKSALGLNNVQVGQALAEAAMKMNIETSMTNDWWELEDNDHPDIKAVDKFLFLADRLFDMGNETEEAKTFEFSRIVDYLDVYTDEGAKIKIRETANPFYERALRSTRDKLETGQVNSNMLEKARNTLGITEEDARQMSIEAFDEEVRIQLGVEDVEDNIDYDDEIEYDENKRISTDGEGRDLLSKWTKMREDAKAKELSKATVESTSVVKFKEGAFEHLSKLQEILGITDEEAEVCIQSYASDYWNPTALVAFRDVTSNVITPAKCWDIIKQRADELLLKESTIKTMVTNIMIDTMGKPLKKVAGFARVQNAAAVYDGLLDAMEAKEVCKDVCKQAGWDSHFENFEKVLFNPDNERSACGFISATDRKRMYDLFFSRCIKLDAKGRRMLDAESRDKLKDLRSMLGISDVAGEEQIKNVFGPELNKILTEATQEIMAGNVTETLMETMVNDVKTVIAEFGLDEDMKQQSALPLYEKSVRQIATTTPGGIPSKDEVATLASLKEFLGVNEEDVSNIHLEYFGGAYRKAVKEALGTTGVIRQEFRAPLEDLRNRLGVSDDASKKIFVSAIGERMKPMVEYIAQEMERTVMSNAQLARKRGADYGEDLTKTGKTPDGKLGLGTEGNIMGDIMNLVDFYVENDMIQKKEVGTKKVEKKVTEDGEEKTIEEEVPVYENSYPITAIGKKWMDKNTAELCYRQFLVSSFTEQGPQVARYDANKATFGGILGLTAKDMEEIGSNIGGMVYDNYVTQALSTKDALDQQDMMFLANMQGKLGLSAEQGEEMLLNTQKKILSEEANRLFSKKSKKAQPTPEQIKAFREKCNSMGLDLENDVGLSRARIVNMFTMEIVPGIDSGEITMDSGDLIAEVQESLGLSDEEGEEIIANLITERAAMLYVRIRSSLLRGFDSEALKEINNLIQYARFVDGEFGLQVSERDANHALSVYENSDLSHLDDATAKERLRLLKKALGVWVEEGEEEAAPAAAADSD</sequence>
<comment type="caution">
    <text evidence="2">The sequence shown here is derived from an EMBL/GenBank/DDBJ whole genome shotgun (WGS) entry which is preliminary data.</text>
</comment>
<reference evidence="2 3" key="1">
    <citation type="submission" date="2024-10" db="EMBL/GenBank/DDBJ databases">
        <title>Updated reference genomes for cyclostephanoid diatoms.</title>
        <authorList>
            <person name="Roberts W.R."/>
            <person name="Alverson A.J."/>
        </authorList>
    </citation>
    <scope>NUCLEOTIDE SEQUENCE [LARGE SCALE GENOMIC DNA]</scope>
    <source>
        <strain evidence="2 3">AJA010-31</strain>
    </source>
</reference>
<dbReference type="PANTHER" id="PTHR34935">
    <property type="entry name" value="PROTEIN TIC110, CHLOROPLASTIC"/>
    <property type="match status" value="1"/>
</dbReference>
<feature type="chain" id="PRO_5044878498" evidence="1">
    <location>
        <begin position="19"/>
        <end position="1199"/>
    </location>
</feature>
<feature type="signal peptide" evidence="1">
    <location>
        <begin position="1"/>
        <end position="18"/>
    </location>
</feature>
<evidence type="ECO:0000313" key="3">
    <source>
        <dbReference type="Proteomes" id="UP001530400"/>
    </source>
</evidence>
<dbReference type="Proteomes" id="UP001530400">
    <property type="component" value="Unassembled WGS sequence"/>
</dbReference>
<dbReference type="PANTHER" id="PTHR34935:SF3">
    <property type="entry name" value="PROTEIN TIC110, CHLOROPLASTIC"/>
    <property type="match status" value="1"/>
</dbReference>
<dbReference type="AlphaFoldDB" id="A0ABD3NPX0"/>
<dbReference type="EMBL" id="JALLPJ020001028">
    <property type="protein sequence ID" value="KAL3777769.1"/>
    <property type="molecule type" value="Genomic_DNA"/>
</dbReference>
<proteinExistence type="predicted"/>
<gene>
    <name evidence="2" type="ORF">ACHAWO_004848</name>
</gene>
<accession>A0ABD3NPX0</accession>
<protein>
    <submittedName>
        <fullName evidence="2">Uncharacterized protein</fullName>
    </submittedName>
</protein>
<evidence type="ECO:0000256" key="1">
    <source>
        <dbReference type="SAM" id="SignalP"/>
    </source>
</evidence>
<dbReference type="InterPro" id="IPR031610">
    <property type="entry name" value="TIC110"/>
</dbReference>
<name>A0ABD3NPX0_9STRA</name>
<keyword evidence="1" id="KW-0732">Signal</keyword>
<organism evidence="2 3">
    <name type="scientific">Cyclotella atomus</name>
    <dbReference type="NCBI Taxonomy" id="382360"/>
    <lineage>
        <taxon>Eukaryota</taxon>
        <taxon>Sar</taxon>
        <taxon>Stramenopiles</taxon>
        <taxon>Ochrophyta</taxon>
        <taxon>Bacillariophyta</taxon>
        <taxon>Coscinodiscophyceae</taxon>
        <taxon>Thalassiosirophycidae</taxon>
        <taxon>Stephanodiscales</taxon>
        <taxon>Stephanodiscaceae</taxon>
        <taxon>Cyclotella</taxon>
    </lineage>
</organism>